<feature type="non-terminal residue" evidence="1">
    <location>
        <position position="1"/>
    </location>
</feature>
<dbReference type="EMBL" id="CM003612">
    <property type="protein sequence ID" value="KYP59786.1"/>
    <property type="molecule type" value="Genomic_DNA"/>
</dbReference>
<name>A0A151SYB5_CAJCA</name>
<protein>
    <submittedName>
        <fullName evidence="1">Uncharacterized protein</fullName>
    </submittedName>
</protein>
<accession>A0A151SYB5</accession>
<organism evidence="1 2">
    <name type="scientific">Cajanus cajan</name>
    <name type="common">Pigeon pea</name>
    <name type="synonym">Cajanus indicus</name>
    <dbReference type="NCBI Taxonomy" id="3821"/>
    <lineage>
        <taxon>Eukaryota</taxon>
        <taxon>Viridiplantae</taxon>
        <taxon>Streptophyta</taxon>
        <taxon>Embryophyta</taxon>
        <taxon>Tracheophyta</taxon>
        <taxon>Spermatophyta</taxon>
        <taxon>Magnoliopsida</taxon>
        <taxon>eudicotyledons</taxon>
        <taxon>Gunneridae</taxon>
        <taxon>Pentapetalae</taxon>
        <taxon>rosids</taxon>
        <taxon>fabids</taxon>
        <taxon>Fabales</taxon>
        <taxon>Fabaceae</taxon>
        <taxon>Papilionoideae</taxon>
        <taxon>50 kb inversion clade</taxon>
        <taxon>NPAAA clade</taxon>
        <taxon>indigoferoid/millettioid clade</taxon>
        <taxon>Phaseoleae</taxon>
        <taxon>Cajanus</taxon>
    </lineage>
</organism>
<evidence type="ECO:0000313" key="1">
    <source>
        <dbReference type="EMBL" id="KYP59786.1"/>
    </source>
</evidence>
<dbReference type="AlphaFoldDB" id="A0A151SYB5"/>
<sequence length="52" mass="6026">SKLCHKRFVSASFMTRFPESESCTTGFSFSAFLDEFEDQIMPLEPSRISRFP</sequence>
<evidence type="ECO:0000313" key="2">
    <source>
        <dbReference type="Proteomes" id="UP000075243"/>
    </source>
</evidence>
<gene>
    <name evidence="1" type="ORF">KK1_015226</name>
</gene>
<proteinExistence type="predicted"/>
<keyword evidence="2" id="KW-1185">Reference proteome</keyword>
<dbReference type="Gramene" id="C.cajan_14793.t">
    <property type="protein sequence ID" value="C.cajan_14793.t.cds1"/>
    <property type="gene ID" value="C.cajan_14793"/>
</dbReference>
<dbReference type="Proteomes" id="UP000075243">
    <property type="component" value="Chromosome 10"/>
</dbReference>
<reference evidence="1 2" key="1">
    <citation type="journal article" date="2012" name="Nat. Biotechnol.">
        <title>Draft genome sequence of pigeonpea (Cajanus cajan), an orphan legume crop of resource-poor farmers.</title>
        <authorList>
            <person name="Varshney R.K."/>
            <person name="Chen W."/>
            <person name="Li Y."/>
            <person name="Bharti A.K."/>
            <person name="Saxena R.K."/>
            <person name="Schlueter J.A."/>
            <person name="Donoghue M.T."/>
            <person name="Azam S."/>
            <person name="Fan G."/>
            <person name="Whaley A.M."/>
            <person name="Farmer A.D."/>
            <person name="Sheridan J."/>
            <person name="Iwata A."/>
            <person name="Tuteja R."/>
            <person name="Penmetsa R.V."/>
            <person name="Wu W."/>
            <person name="Upadhyaya H.D."/>
            <person name="Yang S.P."/>
            <person name="Shah T."/>
            <person name="Saxena K.B."/>
            <person name="Michael T."/>
            <person name="McCombie W.R."/>
            <person name="Yang B."/>
            <person name="Zhang G."/>
            <person name="Yang H."/>
            <person name="Wang J."/>
            <person name="Spillane C."/>
            <person name="Cook D.R."/>
            <person name="May G.D."/>
            <person name="Xu X."/>
            <person name="Jackson S.A."/>
        </authorList>
    </citation>
    <scope>NUCLEOTIDE SEQUENCE [LARGE SCALE GENOMIC DNA]</scope>
    <source>
        <strain evidence="2">cv. Asha</strain>
    </source>
</reference>